<dbReference type="Proteomes" id="UP001432027">
    <property type="component" value="Unassembled WGS sequence"/>
</dbReference>
<sequence length="206" mass="22971">SSFSICSSSIPRLGNALLLKDSYGCIDGFQWNDQAESMKELQQEIPQCSSGGWTVGGNLISDPINEMWCKPIVEQKSRCGIIQLDEKVFCRPDGYYCADKFLPYLSSFINNQCSFTGGSRIYKEGNQWVVGYSNGVWKFNENEAKNITCIYAATPSNRECAGNVPRYRNAYLAGDTFTCITVYEWNYAKTINGPTFNGIPKCGENG</sequence>
<evidence type="ECO:0000313" key="2">
    <source>
        <dbReference type="Proteomes" id="UP001432027"/>
    </source>
</evidence>
<proteinExistence type="predicted"/>
<comment type="caution">
    <text evidence="1">The sequence shown here is derived from an EMBL/GenBank/DDBJ whole genome shotgun (WGS) entry which is preliminary data.</text>
</comment>
<feature type="non-terminal residue" evidence="1">
    <location>
        <position position="1"/>
    </location>
</feature>
<dbReference type="AlphaFoldDB" id="A0AAV5T6Q4"/>
<accession>A0AAV5T6Q4</accession>
<reference evidence="1" key="1">
    <citation type="submission" date="2023-10" db="EMBL/GenBank/DDBJ databases">
        <title>Genome assembly of Pristionchus species.</title>
        <authorList>
            <person name="Yoshida K."/>
            <person name="Sommer R.J."/>
        </authorList>
    </citation>
    <scope>NUCLEOTIDE SEQUENCE</scope>
    <source>
        <strain evidence="1">RS0144</strain>
    </source>
</reference>
<protein>
    <submittedName>
        <fullName evidence="1">Uncharacterized protein</fullName>
    </submittedName>
</protein>
<name>A0AAV5T6Q4_9BILA</name>
<keyword evidence="2" id="KW-1185">Reference proteome</keyword>
<organism evidence="1 2">
    <name type="scientific">Pristionchus entomophagus</name>
    <dbReference type="NCBI Taxonomy" id="358040"/>
    <lineage>
        <taxon>Eukaryota</taxon>
        <taxon>Metazoa</taxon>
        <taxon>Ecdysozoa</taxon>
        <taxon>Nematoda</taxon>
        <taxon>Chromadorea</taxon>
        <taxon>Rhabditida</taxon>
        <taxon>Rhabditina</taxon>
        <taxon>Diplogasteromorpha</taxon>
        <taxon>Diplogasteroidea</taxon>
        <taxon>Neodiplogasteridae</taxon>
        <taxon>Pristionchus</taxon>
    </lineage>
</organism>
<gene>
    <name evidence="1" type="ORF">PENTCL1PPCAC_12018</name>
</gene>
<dbReference type="EMBL" id="BTSX01000003">
    <property type="protein sequence ID" value="GMS89843.1"/>
    <property type="molecule type" value="Genomic_DNA"/>
</dbReference>
<evidence type="ECO:0000313" key="1">
    <source>
        <dbReference type="EMBL" id="GMS89843.1"/>
    </source>
</evidence>